<dbReference type="PROSITE" id="PS00523">
    <property type="entry name" value="SULFATASE_1"/>
    <property type="match status" value="1"/>
</dbReference>
<reference evidence="10" key="1">
    <citation type="submission" date="2017-02" db="EMBL/GenBank/DDBJ databases">
        <title>Comparative genomics and description of representatives of a novel lineage of planctomycetes thriving in anoxic sediments.</title>
        <authorList>
            <person name="Spring S."/>
            <person name="Bunk B."/>
            <person name="Sproer C."/>
        </authorList>
    </citation>
    <scope>NUCLEOTIDE SEQUENCE [LARGE SCALE GENOMIC DNA]</scope>
    <source>
        <strain evidence="10">SM-Chi-D1</strain>
    </source>
</reference>
<gene>
    <name evidence="9" type="primary">atsA_1</name>
    <name evidence="9" type="ORF">SMSP2_00003</name>
</gene>
<proteinExistence type="inferred from homology"/>
<dbReference type="AlphaFoldDB" id="A0A1Q2MAH5"/>
<dbReference type="InterPro" id="IPR024607">
    <property type="entry name" value="Sulfatase_CS"/>
</dbReference>
<dbReference type="PANTHER" id="PTHR42693">
    <property type="entry name" value="ARYLSULFATASE FAMILY MEMBER"/>
    <property type="match status" value="1"/>
</dbReference>
<evidence type="ECO:0000256" key="4">
    <source>
        <dbReference type="ARBA" id="ARBA00022729"/>
    </source>
</evidence>
<dbReference type="NCBIfam" id="TIGR01409">
    <property type="entry name" value="TAT_signal_seq"/>
    <property type="match status" value="1"/>
</dbReference>
<dbReference type="Gene3D" id="3.30.1120.10">
    <property type="match status" value="1"/>
</dbReference>
<comment type="cofactor">
    <cofactor evidence="1">
        <name>Ca(2+)</name>
        <dbReference type="ChEBI" id="CHEBI:29108"/>
    </cofactor>
</comment>
<dbReference type="InterPro" id="IPR000917">
    <property type="entry name" value="Sulfatase_N"/>
</dbReference>
<evidence type="ECO:0000313" key="9">
    <source>
        <dbReference type="EMBL" id="AQQ69674.1"/>
    </source>
</evidence>
<sequence length="485" mass="54502">MNRRNFLKYVSIAGASLGLSGCAVKQFSFGPRQRKPNIIVIFADDLGYGDIGPYGHPTIATPNLDRMAEQGQKWTSFYAAAPVCSPSRSALMTGRYPIRLGTDESVFFEWSADGLPTEEVTIAQALKNAGYATGCVGKWHLGHLSRFLPTNRGFDEYYGIPYSNDMRVDPNMKVAKDVNFRESATLEKMRNPENRKGGWVPLMEGEEVVEYPCDQTTLTGRYTQRCVDFIKKNSDNPFFLYMAHSFPHVPLFASEEFSGKSRRGLYGDVVEELDASVGRILDTLHEQELENDTLVVFTSDNGPWLSKFEQGGSAGLLRGGKGQTYEGGMREPGIFYWPGRIAAGSVVMDIGTTMDLYKTFCSLACAKTPDGVQLDSFDLSPALFGSGSSPRKTFFYYRYREIYAVRHGEWKLHFITQGAYRQGEPKTVHNPPLLYHLGHDPSEKYNVAKDNPEVVEEIKQIAKEHSESFVPGESRYKKRFDWKDS</sequence>
<keyword evidence="3" id="KW-0479">Metal-binding</keyword>
<keyword evidence="7" id="KW-0325">Glycoprotein</keyword>
<dbReference type="GO" id="GO:0004065">
    <property type="term" value="F:arylsulfatase activity"/>
    <property type="evidence" value="ECO:0007669"/>
    <property type="project" value="UniProtKB-EC"/>
</dbReference>
<dbReference type="InterPro" id="IPR017850">
    <property type="entry name" value="Alkaline_phosphatase_core_sf"/>
</dbReference>
<dbReference type="Pfam" id="PF00884">
    <property type="entry name" value="Sulfatase"/>
    <property type="match status" value="1"/>
</dbReference>
<dbReference type="Proteomes" id="UP000188181">
    <property type="component" value="Chromosome"/>
</dbReference>
<evidence type="ECO:0000259" key="8">
    <source>
        <dbReference type="Pfam" id="PF00884"/>
    </source>
</evidence>
<dbReference type="Pfam" id="PF14707">
    <property type="entry name" value="Sulfatase_C"/>
    <property type="match status" value="1"/>
</dbReference>
<dbReference type="STRING" id="1851148.SMSP2_00003"/>
<dbReference type="OrthoDB" id="9783154at2"/>
<dbReference type="InterPro" id="IPR019546">
    <property type="entry name" value="TAT_signal_bac_arc"/>
</dbReference>
<accession>A0A1Q2MAH5</accession>
<keyword evidence="4" id="KW-0732">Signal</keyword>
<evidence type="ECO:0000256" key="5">
    <source>
        <dbReference type="ARBA" id="ARBA00022801"/>
    </source>
</evidence>
<dbReference type="Gene3D" id="3.40.720.10">
    <property type="entry name" value="Alkaline Phosphatase, subunit A"/>
    <property type="match status" value="1"/>
</dbReference>
<dbReference type="SUPFAM" id="SSF53649">
    <property type="entry name" value="Alkaline phosphatase-like"/>
    <property type="match status" value="1"/>
</dbReference>
<dbReference type="EC" id="3.1.6.1" evidence="9"/>
<dbReference type="InterPro" id="IPR050738">
    <property type="entry name" value="Sulfatase"/>
</dbReference>
<dbReference type="PROSITE" id="PS51257">
    <property type="entry name" value="PROKAR_LIPOPROTEIN"/>
    <property type="match status" value="1"/>
</dbReference>
<dbReference type="GO" id="GO:0046872">
    <property type="term" value="F:metal ion binding"/>
    <property type="evidence" value="ECO:0007669"/>
    <property type="project" value="UniProtKB-KW"/>
</dbReference>
<organism evidence="9 10">
    <name type="scientific">Limihaloglobus sulfuriphilus</name>
    <dbReference type="NCBI Taxonomy" id="1851148"/>
    <lineage>
        <taxon>Bacteria</taxon>
        <taxon>Pseudomonadati</taxon>
        <taxon>Planctomycetota</taxon>
        <taxon>Phycisphaerae</taxon>
        <taxon>Sedimentisphaerales</taxon>
        <taxon>Sedimentisphaeraceae</taxon>
        <taxon>Limihaloglobus</taxon>
    </lineage>
</organism>
<name>A0A1Q2MAH5_9BACT</name>
<evidence type="ECO:0000256" key="7">
    <source>
        <dbReference type="ARBA" id="ARBA00023180"/>
    </source>
</evidence>
<keyword evidence="5 9" id="KW-0378">Hydrolase</keyword>
<evidence type="ECO:0000313" key="10">
    <source>
        <dbReference type="Proteomes" id="UP000188181"/>
    </source>
</evidence>
<keyword evidence="10" id="KW-1185">Reference proteome</keyword>
<dbReference type="KEGG" id="pbas:SMSP2_00003"/>
<dbReference type="PANTHER" id="PTHR42693:SF11">
    <property type="entry name" value="ARYLSULFATASE A"/>
    <property type="match status" value="1"/>
</dbReference>
<comment type="similarity">
    <text evidence="2">Belongs to the sulfatase family.</text>
</comment>
<evidence type="ECO:0000256" key="1">
    <source>
        <dbReference type="ARBA" id="ARBA00001913"/>
    </source>
</evidence>
<evidence type="ECO:0000256" key="3">
    <source>
        <dbReference type="ARBA" id="ARBA00022723"/>
    </source>
</evidence>
<dbReference type="PROSITE" id="PS00149">
    <property type="entry name" value="SULFATASE_2"/>
    <property type="match status" value="1"/>
</dbReference>
<protein>
    <submittedName>
        <fullName evidence="9">Arylsulfatase</fullName>
        <ecNumber evidence="9">3.1.6.1</ecNumber>
    </submittedName>
</protein>
<evidence type="ECO:0000256" key="6">
    <source>
        <dbReference type="ARBA" id="ARBA00022837"/>
    </source>
</evidence>
<dbReference type="RefSeq" id="WP_146681988.1">
    <property type="nucleotide sequence ID" value="NZ_CP019646.1"/>
</dbReference>
<dbReference type="CDD" id="cd16026">
    <property type="entry name" value="GALNS_like"/>
    <property type="match status" value="1"/>
</dbReference>
<keyword evidence="6" id="KW-0106">Calcium</keyword>
<dbReference type="FunFam" id="3.40.720.10:FF:000023">
    <property type="entry name" value="Arylsulfatase A"/>
    <property type="match status" value="1"/>
</dbReference>
<feature type="domain" description="Sulfatase N-terminal" evidence="8">
    <location>
        <begin position="36"/>
        <end position="364"/>
    </location>
</feature>
<evidence type="ECO:0000256" key="2">
    <source>
        <dbReference type="ARBA" id="ARBA00008779"/>
    </source>
</evidence>
<dbReference type="EMBL" id="CP019646">
    <property type="protein sequence ID" value="AQQ69674.1"/>
    <property type="molecule type" value="Genomic_DNA"/>
</dbReference>